<dbReference type="InterPro" id="IPR050319">
    <property type="entry name" value="ABC_transp_ATP-bind"/>
</dbReference>
<dbReference type="SUPFAM" id="SSF52540">
    <property type="entry name" value="P-loop containing nucleoside triphosphate hydrolases"/>
    <property type="match status" value="1"/>
</dbReference>
<dbReference type="CDD" id="cd03257">
    <property type="entry name" value="ABC_NikE_OppD_transporters"/>
    <property type="match status" value="1"/>
</dbReference>
<dbReference type="Proteomes" id="UP000326336">
    <property type="component" value="Unassembled WGS sequence"/>
</dbReference>
<comment type="similarity">
    <text evidence="1">Belongs to the ABC transporter superfamily.</text>
</comment>
<evidence type="ECO:0000256" key="1">
    <source>
        <dbReference type="ARBA" id="ARBA00005417"/>
    </source>
</evidence>
<reference evidence="6 7" key="1">
    <citation type="journal article" date="2019" name="Int. J. Syst. Evol. Microbiol.">
        <title>Bifidobacterium jacchi sp. nov., isolated from the faeces of a baby common marmoset (Callithrix jacchus).</title>
        <authorList>
            <person name="Modesto M."/>
            <person name="Watanabe K."/>
            <person name="Arita M."/>
            <person name="Satti M."/>
            <person name="Oki K."/>
            <person name="Sciavilla P."/>
            <person name="Patavino C."/>
            <person name="Camma C."/>
            <person name="Michelini S."/>
            <person name="Sgorbati B."/>
            <person name="Mattarelli P."/>
        </authorList>
    </citation>
    <scope>NUCLEOTIDE SEQUENCE [LARGE SCALE GENOMIC DNA]</scope>
    <source>
        <strain evidence="6 7">MRM 9.3</strain>
    </source>
</reference>
<dbReference type="GO" id="GO:0055085">
    <property type="term" value="P:transmembrane transport"/>
    <property type="evidence" value="ECO:0007669"/>
    <property type="project" value="UniProtKB-ARBA"/>
</dbReference>
<dbReference type="OrthoDB" id="8481147at2"/>
<dbReference type="GO" id="GO:0016887">
    <property type="term" value="F:ATP hydrolysis activity"/>
    <property type="evidence" value="ECO:0007669"/>
    <property type="project" value="InterPro"/>
</dbReference>
<gene>
    <name evidence="6" type="ORF">EHS19_08850</name>
</gene>
<dbReference type="GO" id="GO:0005524">
    <property type="term" value="F:ATP binding"/>
    <property type="evidence" value="ECO:0007669"/>
    <property type="project" value="UniProtKB-KW"/>
</dbReference>
<keyword evidence="3" id="KW-0547">Nucleotide-binding</keyword>
<dbReference type="InterPro" id="IPR003593">
    <property type="entry name" value="AAA+_ATPase"/>
</dbReference>
<sequence length="316" mass="33711">MHEISPILAVRHISKSFGRAVGGRRFWRGAGRDVAGRGDAGRQGANQVLFDVSADVRPGECLAVIGGSGSGKTTLTRIMFGLDSADSGEVLYRGSSLNATVEAAGAAEAAVGNSAAGDAAVGAVGDSAAGAAVRVRDLLRRESGLVFQDPFSSLDPRWRVWQSICEPLRIRDRVLGRDELLRRASNALRIAGLDPDEMLDRYPIDMSGGQAQRVAIARALITEPRVVLADEPMSAIDVVARIQILRAFEAMLHHGRETGRETSLVMVSHDLGIVRHIADRVLVLHEGRVAESGPTERILSHPQSDYTCALIAAATL</sequence>
<dbReference type="InterPro" id="IPR027417">
    <property type="entry name" value="P-loop_NTPase"/>
</dbReference>
<evidence type="ECO:0000259" key="5">
    <source>
        <dbReference type="PROSITE" id="PS50893"/>
    </source>
</evidence>
<evidence type="ECO:0000256" key="2">
    <source>
        <dbReference type="ARBA" id="ARBA00022448"/>
    </source>
</evidence>
<dbReference type="SMART" id="SM00382">
    <property type="entry name" value="AAA"/>
    <property type="match status" value="1"/>
</dbReference>
<dbReference type="InterPro" id="IPR003439">
    <property type="entry name" value="ABC_transporter-like_ATP-bd"/>
</dbReference>
<dbReference type="PROSITE" id="PS50893">
    <property type="entry name" value="ABC_TRANSPORTER_2"/>
    <property type="match status" value="1"/>
</dbReference>
<comment type="caution">
    <text evidence="6">The sequence shown here is derived from an EMBL/GenBank/DDBJ whole genome shotgun (WGS) entry which is preliminary data.</text>
</comment>
<evidence type="ECO:0000313" key="6">
    <source>
        <dbReference type="EMBL" id="KAB5605645.1"/>
    </source>
</evidence>
<keyword evidence="2" id="KW-0813">Transport</keyword>
<dbReference type="Gene3D" id="3.40.50.300">
    <property type="entry name" value="P-loop containing nucleotide triphosphate hydrolases"/>
    <property type="match status" value="1"/>
</dbReference>
<dbReference type="PANTHER" id="PTHR43776:SF7">
    <property type="entry name" value="D,D-DIPEPTIDE TRANSPORT ATP-BINDING PROTEIN DDPF-RELATED"/>
    <property type="match status" value="1"/>
</dbReference>
<accession>A0A5N5REE9</accession>
<proteinExistence type="inferred from homology"/>
<dbReference type="Pfam" id="PF00005">
    <property type="entry name" value="ABC_tran"/>
    <property type="match status" value="1"/>
</dbReference>
<protein>
    <submittedName>
        <fullName evidence="6">ABC transporter ATP-binding protein</fullName>
    </submittedName>
</protein>
<name>A0A5N5REE9_9BIFI</name>
<dbReference type="EMBL" id="RQSP01000039">
    <property type="protein sequence ID" value="KAB5605645.1"/>
    <property type="molecule type" value="Genomic_DNA"/>
</dbReference>
<organism evidence="6 7">
    <name type="scientific">Bifidobacterium jacchi</name>
    <dbReference type="NCBI Taxonomy" id="2490545"/>
    <lineage>
        <taxon>Bacteria</taxon>
        <taxon>Bacillati</taxon>
        <taxon>Actinomycetota</taxon>
        <taxon>Actinomycetes</taxon>
        <taxon>Bifidobacteriales</taxon>
        <taxon>Bifidobacteriaceae</taxon>
        <taxon>Bifidobacterium</taxon>
    </lineage>
</organism>
<dbReference type="InterPro" id="IPR017871">
    <property type="entry name" value="ABC_transporter-like_CS"/>
</dbReference>
<evidence type="ECO:0000256" key="4">
    <source>
        <dbReference type="ARBA" id="ARBA00022840"/>
    </source>
</evidence>
<dbReference type="PROSITE" id="PS00211">
    <property type="entry name" value="ABC_TRANSPORTER_1"/>
    <property type="match status" value="1"/>
</dbReference>
<feature type="domain" description="ABC transporter" evidence="5">
    <location>
        <begin position="29"/>
        <end position="311"/>
    </location>
</feature>
<dbReference type="AlphaFoldDB" id="A0A5N5REE9"/>
<evidence type="ECO:0000313" key="7">
    <source>
        <dbReference type="Proteomes" id="UP000326336"/>
    </source>
</evidence>
<evidence type="ECO:0000256" key="3">
    <source>
        <dbReference type="ARBA" id="ARBA00022741"/>
    </source>
</evidence>
<keyword evidence="7" id="KW-1185">Reference proteome</keyword>
<keyword evidence="4 6" id="KW-0067">ATP-binding</keyword>
<dbReference type="PANTHER" id="PTHR43776">
    <property type="entry name" value="TRANSPORT ATP-BINDING PROTEIN"/>
    <property type="match status" value="1"/>
</dbReference>